<dbReference type="InterPro" id="IPR046357">
    <property type="entry name" value="PPIase_dom_sf"/>
</dbReference>
<evidence type="ECO:0000313" key="3">
    <source>
        <dbReference type="Proteomes" id="UP001157974"/>
    </source>
</evidence>
<dbReference type="SUPFAM" id="SSF54534">
    <property type="entry name" value="FKBP-like"/>
    <property type="match status" value="1"/>
</dbReference>
<keyword evidence="3" id="KW-1185">Reference proteome</keyword>
<accession>A0AAV8UG96</accession>
<dbReference type="Gene3D" id="3.10.50.40">
    <property type="match status" value="1"/>
</dbReference>
<dbReference type="PANTHER" id="PTHR47717">
    <property type="entry name" value="PEPTIDYL-PROLYL CIS-TRANS ISOMERASE FKBP19, CHLOROPLASTIC"/>
    <property type="match status" value="1"/>
</dbReference>
<reference evidence="2 3" key="1">
    <citation type="journal article" date="2023" name="Nat. Commun.">
        <title>Origin of minicircular mitochondrial genomes in red algae.</title>
        <authorList>
            <person name="Lee Y."/>
            <person name="Cho C.H."/>
            <person name="Lee Y.M."/>
            <person name="Park S.I."/>
            <person name="Yang J.H."/>
            <person name="West J.A."/>
            <person name="Bhattacharya D."/>
            <person name="Yoon H.S."/>
        </authorList>
    </citation>
    <scope>NUCLEOTIDE SEQUENCE [LARGE SCALE GENOMIC DNA]</scope>
    <source>
        <strain evidence="2 3">CCMP1338</strain>
        <tissue evidence="2">Whole cell</tissue>
    </source>
</reference>
<sequence>MSSFGEGEAFLSTLWACSTRRSGRSVCAVSVDRSRRLVLLGIGLAVLPNPSLTAEAGNERGTIADKPETKYPDFQVTESGLQYRDVRVGGGPSPNVGDRVVVDWEGYTLGHQGRPFAAKNKVKGGDFEGDQDFCRWVQGQHTVIPALEDAVSSMKQGGVRQVVFQGSGQLGYPASDPKHEKVGPKPKTFAGMQRLDFVLTSKGYVDSTLLINVELIRIDRPGERGFRG</sequence>
<evidence type="ECO:0000313" key="2">
    <source>
        <dbReference type="EMBL" id="KAJ8901515.1"/>
    </source>
</evidence>
<dbReference type="GO" id="GO:0009579">
    <property type="term" value="C:thylakoid"/>
    <property type="evidence" value="ECO:0007669"/>
    <property type="project" value="TreeGrafter"/>
</dbReference>
<protein>
    <recommendedName>
        <fullName evidence="1">PPIase FKBP-type domain-containing protein</fullName>
    </recommendedName>
</protein>
<name>A0AAV8UG96_9RHOD</name>
<dbReference type="Pfam" id="PF00254">
    <property type="entry name" value="FKBP_C"/>
    <property type="match status" value="1"/>
</dbReference>
<dbReference type="PANTHER" id="PTHR47717:SF1">
    <property type="entry name" value="PEPTIDYL-PROLYL CIS-TRANS ISOMERASE FKBP19, CHLOROPLASTIC"/>
    <property type="match status" value="1"/>
</dbReference>
<gene>
    <name evidence="2" type="ORF">NDN08_007359</name>
</gene>
<dbReference type="GO" id="GO:0009507">
    <property type="term" value="C:chloroplast"/>
    <property type="evidence" value="ECO:0007669"/>
    <property type="project" value="TreeGrafter"/>
</dbReference>
<dbReference type="AlphaFoldDB" id="A0AAV8UG96"/>
<organism evidence="2 3">
    <name type="scientific">Rhodosorus marinus</name>
    <dbReference type="NCBI Taxonomy" id="101924"/>
    <lineage>
        <taxon>Eukaryota</taxon>
        <taxon>Rhodophyta</taxon>
        <taxon>Stylonematophyceae</taxon>
        <taxon>Stylonematales</taxon>
        <taxon>Stylonemataceae</taxon>
        <taxon>Rhodosorus</taxon>
    </lineage>
</organism>
<dbReference type="GO" id="GO:0003755">
    <property type="term" value="F:peptidyl-prolyl cis-trans isomerase activity"/>
    <property type="evidence" value="ECO:0007669"/>
    <property type="project" value="InterPro"/>
</dbReference>
<comment type="caution">
    <text evidence="2">The sequence shown here is derived from an EMBL/GenBank/DDBJ whole genome shotgun (WGS) entry which is preliminary data.</text>
</comment>
<dbReference type="EMBL" id="JAMWBK010000011">
    <property type="protein sequence ID" value="KAJ8901515.1"/>
    <property type="molecule type" value="Genomic_DNA"/>
</dbReference>
<evidence type="ECO:0000259" key="1">
    <source>
        <dbReference type="Pfam" id="PF00254"/>
    </source>
</evidence>
<proteinExistence type="predicted"/>
<dbReference type="Proteomes" id="UP001157974">
    <property type="component" value="Unassembled WGS sequence"/>
</dbReference>
<feature type="domain" description="PPIase FKBP-type" evidence="1">
    <location>
        <begin position="93"/>
        <end position="215"/>
    </location>
</feature>
<dbReference type="InterPro" id="IPR001179">
    <property type="entry name" value="PPIase_FKBP_dom"/>
</dbReference>
<dbReference type="InterPro" id="IPR044208">
    <property type="entry name" value="FKBP19-like"/>
</dbReference>